<gene>
    <name evidence="1" type="ORF">PoB_001744600</name>
</gene>
<dbReference type="AlphaFoldDB" id="A0AAV3Z8I4"/>
<keyword evidence="1" id="KW-0378">Hydrolase</keyword>
<dbReference type="GO" id="GO:0004519">
    <property type="term" value="F:endonuclease activity"/>
    <property type="evidence" value="ECO:0007669"/>
    <property type="project" value="UniProtKB-KW"/>
</dbReference>
<comment type="caution">
    <text evidence="1">The sequence shown here is derived from an EMBL/GenBank/DDBJ whole genome shotgun (WGS) entry which is preliminary data.</text>
</comment>
<sequence length="92" mass="10545">MKRMRNSILPEISETQLGFMADKGTRNAIFALKTLMERSIQVQKDLYLCFIDYLKAFDKVRHSDLFDILAGLNIDRKDFSPQKHILGSGGSH</sequence>
<protein>
    <submittedName>
        <fullName evidence="1">Endonuclease-reverse transcriptase</fullName>
    </submittedName>
</protein>
<keyword evidence="1" id="KW-0540">Nuclease</keyword>
<organism evidence="1 2">
    <name type="scientific">Plakobranchus ocellatus</name>
    <dbReference type="NCBI Taxonomy" id="259542"/>
    <lineage>
        <taxon>Eukaryota</taxon>
        <taxon>Metazoa</taxon>
        <taxon>Spiralia</taxon>
        <taxon>Lophotrochozoa</taxon>
        <taxon>Mollusca</taxon>
        <taxon>Gastropoda</taxon>
        <taxon>Heterobranchia</taxon>
        <taxon>Euthyneura</taxon>
        <taxon>Panpulmonata</taxon>
        <taxon>Sacoglossa</taxon>
        <taxon>Placobranchoidea</taxon>
        <taxon>Plakobranchidae</taxon>
        <taxon>Plakobranchus</taxon>
    </lineage>
</organism>
<dbReference type="PANTHER" id="PTHR47027:SF20">
    <property type="entry name" value="REVERSE TRANSCRIPTASE-LIKE PROTEIN WITH RNA-DIRECTED DNA POLYMERASE DOMAIN"/>
    <property type="match status" value="1"/>
</dbReference>
<dbReference type="Proteomes" id="UP000735302">
    <property type="component" value="Unassembled WGS sequence"/>
</dbReference>
<keyword evidence="2" id="KW-1185">Reference proteome</keyword>
<proteinExistence type="predicted"/>
<dbReference type="PANTHER" id="PTHR47027">
    <property type="entry name" value="REVERSE TRANSCRIPTASE DOMAIN-CONTAINING PROTEIN"/>
    <property type="match status" value="1"/>
</dbReference>
<evidence type="ECO:0000313" key="1">
    <source>
        <dbReference type="EMBL" id="GFN90940.1"/>
    </source>
</evidence>
<evidence type="ECO:0000313" key="2">
    <source>
        <dbReference type="Proteomes" id="UP000735302"/>
    </source>
</evidence>
<reference evidence="1 2" key="1">
    <citation type="journal article" date="2021" name="Elife">
        <title>Chloroplast acquisition without the gene transfer in kleptoplastic sea slugs, Plakobranchus ocellatus.</title>
        <authorList>
            <person name="Maeda T."/>
            <person name="Takahashi S."/>
            <person name="Yoshida T."/>
            <person name="Shimamura S."/>
            <person name="Takaki Y."/>
            <person name="Nagai Y."/>
            <person name="Toyoda A."/>
            <person name="Suzuki Y."/>
            <person name="Arimoto A."/>
            <person name="Ishii H."/>
            <person name="Satoh N."/>
            <person name="Nishiyama T."/>
            <person name="Hasebe M."/>
            <person name="Maruyama T."/>
            <person name="Minagawa J."/>
            <person name="Obokata J."/>
            <person name="Shigenobu S."/>
        </authorList>
    </citation>
    <scope>NUCLEOTIDE SEQUENCE [LARGE SCALE GENOMIC DNA]</scope>
</reference>
<accession>A0AAV3Z8I4</accession>
<dbReference type="EMBL" id="BLXT01002074">
    <property type="protein sequence ID" value="GFN90940.1"/>
    <property type="molecule type" value="Genomic_DNA"/>
</dbReference>
<keyword evidence="1" id="KW-0255">Endonuclease</keyword>
<name>A0AAV3Z8I4_9GAST</name>